<dbReference type="GO" id="GO:0071949">
    <property type="term" value="F:FAD binding"/>
    <property type="evidence" value="ECO:0007669"/>
    <property type="project" value="InterPro"/>
</dbReference>
<feature type="chain" id="PRO_5004836073" description="FAD-binding PCMH-type domain-containing protein" evidence="6">
    <location>
        <begin position="22"/>
        <end position="575"/>
    </location>
</feature>
<organism evidence="8 9">
    <name type="scientific">Pestalotiopsis fici (strain W106-1 / CGMCC3.15140)</name>
    <dbReference type="NCBI Taxonomy" id="1229662"/>
    <lineage>
        <taxon>Eukaryota</taxon>
        <taxon>Fungi</taxon>
        <taxon>Dikarya</taxon>
        <taxon>Ascomycota</taxon>
        <taxon>Pezizomycotina</taxon>
        <taxon>Sordariomycetes</taxon>
        <taxon>Xylariomycetidae</taxon>
        <taxon>Amphisphaeriales</taxon>
        <taxon>Sporocadaceae</taxon>
        <taxon>Pestalotiopsis</taxon>
    </lineage>
</organism>
<dbReference type="PROSITE" id="PS51387">
    <property type="entry name" value="FAD_PCMH"/>
    <property type="match status" value="1"/>
</dbReference>
<dbReference type="HOGENOM" id="CLU_018354_4_2_1"/>
<dbReference type="STRING" id="1229662.W3XEH3"/>
<reference evidence="9" key="1">
    <citation type="journal article" date="2015" name="BMC Genomics">
        <title>Genomic and transcriptomic analysis of the endophytic fungus Pestalotiopsis fici reveals its lifestyle and high potential for synthesis of natural products.</title>
        <authorList>
            <person name="Wang X."/>
            <person name="Zhang X."/>
            <person name="Liu L."/>
            <person name="Xiang M."/>
            <person name="Wang W."/>
            <person name="Sun X."/>
            <person name="Che Y."/>
            <person name="Guo L."/>
            <person name="Liu G."/>
            <person name="Guo L."/>
            <person name="Wang C."/>
            <person name="Yin W.B."/>
            <person name="Stadler M."/>
            <person name="Zhang X."/>
            <person name="Liu X."/>
        </authorList>
    </citation>
    <scope>NUCLEOTIDE SEQUENCE [LARGE SCALE GENOMIC DNA]</scope>
    <source>
        <strain evidence="9">W106-1 / CGMCC3.15140</strain>
    </source>
</reference>
<dbReference type="OMA" id="WFLPETH"/>
<evidence type="ECO:0000256" key="5">
    <source>
        <dbReference type="ARBA" id="ARBA00023002"/>
    </source>
</evidence>
<dbReference type="KEGG" id="pfy:PFICI_02528"/>
<dbReference type="eggNOG" id="ENOG502R8I5">
    <property type="taxonomic scope" value="Eukaryota"/>
</dbReference>
<dbReference type="RefSeq" id="XP_007829300.1">
    <property type="nucleotide sequence ID" value="XM_007831109.1"/>
</dbReference>
<dbReference type="GO" id="GO:0016491">
    <property type="term" value="F:oxidoreductase activity"/>
    <property type="evidence" value="ECO:0007669"/>
    <property type="project" value="UniProtKB-KW"/>
</dbReference>
<keyword evidence="3" id="KW-0285">Flavoprotein</keyword>
<dbReference type="Proteomes" id="UP000030651">
    <property type="component" value="Unassembled WGS sequence"/>
</dbReference>
<protein>
    <recommendedName>
        <fullName evidence="7">FAD-binding PCMH-type domain-containing protein</fullName>
    </recommendedName>
</protein>
<dbReference type="PANTHER" id="PTHR42973">
    <property type="entry name" value="BINDING OXIDOREDUCTASE, PUTATIVE (AFU_ORTHOLOGUE AFUA_1G17690)-RELATED"/>
    <property type="match status" value="1"/>
</dbReference>
<evidence type="ECO:0000256" key="3">
    <source>
        <dbReference type="ARBA" id="ARBA00022630"/>
    </source>
</evidence>
<dbReference type="InterPro" id="IPR012951">
    <property type="entry name" value="BBE"/>
</dbReference>
<keyword evidence="4" id="KW-0274">FAD</keyword>
<dbReference type="PANTHER" id="PTHR42973:SF39">
    <property type="entry name" value="FAD-BINDING PCMH-TYPE DOMAIN-CONTAINING PROTEIN"/>
    <property type="match status" value="1"/>
</dbReference>
<dbReference type="Gene3D" id="3.30.465.10">
    <property type="match status" value="2"/>
</dbReference>
<feature type="signal peptide" evidence="6">
    <location>
        <begin position="1"/>
        <end position="21"/>
    </location>
</feature>
<comment type="similarity">
    <text evidence="2">Belongs to the oxygen-dependent FAD-linked oxidoreductase family.</text>
</comment>
<dbReference type="GeneID" id="19267541"/>
<dbReference type="EMBL" id="KI912110">
    <property type="protein sequence ID" value="ETS84503.1"/>
    <property type="molecule type" value="Genomic_DNA"/>
</dbReference>
<dbReference type="InterPro" id="IPR036318">
    <property type="entry name" value="FAD-bd_PCMH-like_sf"/>
</dbReference>
<dbReference type="AlphaFoldDB" id="W3XEH3"/>
<evidence type="ECO:0000256" key="6">
    <source>
        <dbReference type="SAM" id="SignalP"/>
    </source>
</evidence>
<keyword evidence="9" id="KW-1185">Reference proteome</keyword>
<evidence type="ECO:0000259" key="7">
    <source>
        <dbReference type="PROSITE" id="PS51387"/>
    </source>
</evidence>
<keyword evidence="5" id="KW-0560">Oxidoreductase</keyword>
<dbReference type="InterPro" id="IPR016166">
    <property type="entry name" value="FAD-bd_PCMH"/>
</dbReference>
<evidence type="ECO:0000256" key="1">
    <source>
        <dbReference type="ARBA" id="ARBA00001974"/>
    </source>
</evidence>
<evidence type="ECO:0000313" key="9">
    <source>
        <dbReference type="Proteomes" id="UP000030651"/>
    </source>
</evidence>
<proteinExistence type="inferred from homology"/>
<dbReference type="InterPro" id="IPR006094">
    <property type="entry name" value="Oxid_FAD_bind_N"/>
</dbReference>
<feature type="domain" description="FAD-binding PCMH-type" evidence="7">
    <location>
        <begin position="122"/>
        <end position="302"/>
    </location>
</feature>
<sequence length="575" mass="61805">MLFTSTRALLLFTTAIGISSSTETPERCRTIPGDSSWPSSSKWDQFNQSVGGNLVATIPIAAFCHNTLFGQSSSLYDPDACEALRNVWYYPETHLVSSSSPMAYPFSNNSCNPFLDPDTPCTIGSHVVYAVNATSSEDFQATVRFAKDNNIRLVIRNTGHDYLGKSTGAHALGLWTRNLKSMELIQDYQTSNYNGPAIRIGAGAEVIEAYEFADSQGYVVVGGNCPTVGLAGGYIQGGGHGPLSSKFGLATDQVLEYEIVTADGELLTATETENADLFWALRGGGGSTFGVVVSVVVKALPDSSFSTAYLTLLNNGTNEDALYSALVTFIETLPNLTDAGAIAIFLVNSQGFFLSPAIFPDVTSEELDAHLGAFTDALDSLGLAYTYKSSSYPTFLTTFNSVSATIMFNVSDQNLGGRLIPRSLVENNDTADLVEAMRYISTQSGNVFIGNAFNVKGGVSSPDDVAANPAFREALFNAAIETPIRYLDWPATLDNMNSITNDLLPKLEALTPGGGAYLNEGDVHQPNFQSTFYGDHYSRLLQIKRKYDPCGVFYAATAVGSESWAEDNGSRLCRT</sequence>
<evidence type="ECO:0000256" key="4">
    <source>
        <dbReference type="ARBA" id="ARBA00022827"/>
    </source>
</evidence>
<dbReference type="Pfam" id="PF01565">
    <property type="entry name" value="FAD_binding_4"/>
    <property type="match status" value="1"/>
</dbReference>
<comment type="cofactor">
    <cofactor evidence="1">
        <name>FAD</name>
        <dbReference type="ChEBI" id="CHEBI:57692"/>
    </cofactor>
</comment>
<evidence type="ECO:0000313" key="8">
    <source>
        <dbReference type="EMBL" id="ETS84503.1"/>
    </source>
</evidence>
<dbReference type="SUPFAM" id="SSF56176">
    <property type="entry name" value="FAD-binding/transporter-associated domain-like"/>
    <property type="match status" value="1"/>
</dbReference>
<accession>W3XEH3</accession>
<dbReference type="InterPro" id="IPR016169">
    <property type="entry name" value="FAD-bd_PCMH_sub2"/>
</dbReference>
<keyword evidence="6" id="KW-0732">Signal</keyword>
<evidence type="ECO:0000256" key="2">
    <source>
        <dbReference type="ARBA" id="ARBA00005466"/>
    </source>
</evidence>
<dbReference type="Pfam" id="PF08031">
    <property type="entry name" value="BBE"/>
    <property type="match status" value="1"/>
</dbReference>
<dbReference type="OrthoDB" id="9983560at2759"/>
<name>W3XEH3_PESFW</name>
<dbReference type="InParanoid" id="W3XEH3"/>
<gene>
    <name evidence="8" type="ORF">PFICI_02528</name>
</gene>
<dbReference type="InterPro" id="IPR050416">
    <property type="entry name" value="FAD-linked_Oxidoreductase"/>
</dbReference>